<dbReference type="Pfam" id="PF00225">
    <property type="entry name" value="Kinesin"/>
    <property type="match status" value="1"/>
</dbReference>
<dbReference type="CDD" id="cd01366">
    <property type="entry name" value="KISc_C_terminal"/>
    <property type="match status" value="1"/>
</dbReference>
<dbReference type="SUPFAM" id="SSF52540">
    <property type="entry name" value="P-loop containing nucleoside triphosphate hydrolases"/>
    <property type="match status" value="1"/>
</dbReference>
<keyword evidence="11" id="KW-1185">Reference proteome</keyword>
<dbReference type="SMART" id="SM00129">
    <property type="entry name" value="KISc"/>
    <property type="match status" value="1"/>
</dbReference>
<protein>
    <recommendedName>
        <fullName evidence="7">Kinesin-like protein</fullName>
    </recommendedName>
</protein>
<organism evidence="10 11">
    <name type="scientific">Coccomyxa viridis</name>
    <dbReference type="NCBI Taxonomy" id="1274662"/>
    <lineage>
        <taxon>Eukaryota</taxon>
        <taxon>Viridiplantae</taxon>
        <taxon>Chlorophyta</taxon>
        <taxon>core chlorophytes</taxon>
        <taxon>Trebouxiophyceae</taxon>
        <taxon>Trebouxiophyceae incertae sedis</taxon>
        <taxon>Coccomyxaceae</taxon>
        <taxon>Coccomyxa</taxon>
    </lineage>
</organism>
<evidence type="ECO:0000256" key="1">
    <source>
        <dbReference type="ARBA" id="ARBA00010899"/>
    </source>
</evidence>
<evidence type="ECO:0000256" key="4">
    <source>
        <dbReference type="ARBA" id="ARBA00022840"/>
    </source>
</evidence>
<accession>A0ABP1G9X5</accession>
<feature type="coiled-coil region" evidence="8">
    <location>
        <begin position="241"/>
        <end position="268"/>
    </location>
</feature>
<evidence type="ECO:0000313" key="11">
    <source>
        <dbReference type="Proteomes" id="UP001497392"/>
    </source>
</evidence>
<reference evidence="10 11" key="1">
    <citation type="submission" date="2024-06" db="EMBL/GenBank/DDBJ databases">
        <authorList>
            <person name="Kraege A."/>
            <person name="Thomma B."/>
        </authorList>
    </citation>
    <scope>NUCLEOTIDE SEQUENCE [LARGE SCALE GENOMIC DNA]</scope>
</reference>
<feature type="coiled-coil region" evidence="8">
    <location>
        <begin position="297"/>
        <end position="331"/>
    </location>
</feature>
<evidence type="ECO:0000256" key="6">
    <source>
        <dbReference type="PROSITE-ProRule" id="PRU00283"/>
    </source>
</evidence>
<feature type="binding site" evidence="6">
    <location>
        <begin position="526"/>
        <end position="533"/>
    </location>
    <ligand>
        <name>ATP</name>
        <dbReference type="ChEBI" id="CHEBI:30616"/>
    </ligand>
</feature>
<dbReference type="InterPro" id="IPR027640">
    <property type="entry name" value="Kinesin-like_fam"/>
</dbReference>
<dbReference type="InterPro" id="IPR001752">
    <property type="entry name" value="Kinesin_motor_dom"/>
</dbReference>
<sequence length="783" mass="83955">MDVVRVLRLRPLDVLGQTVQTDTDFSLGVKDVNGRKRKEAPSAAQLQAPAAKRAAIAREPSQEDATWEDFAAQGDTALHCLGHKLSLKKRDTAAAIRDLTLAYIKRLRALGWHLHAQCERLQAENRTLESARRAESEARTADKAALLDKLACLSAQTESLKESLEAAETASNEAISTKEALQSKLLQAGTTERDLRSKCGLLEAQATATASQLQEVQQQVARADELHQQATKYCAQLQEFNGRLQSDSQAATERLKTLQEERAVSMEEAATLRGTLSAIQTQLAAAQSAAEASEAARQRSSADAASLQAELQQVRTERASLAEALAAASGELARYREATGRSLETLEAERSSAAALATRSKAQAEMNTGLADQLAFAEEARRVAEELAKARLAECTALKKRLAAAEKAQTAAERRAAEGELVRRKLHNTILTLKGNIRVFCRVRPVAADKMAVETVKGGQPVMLFPQSGEVPDTALELTALNGAKSSFTFDKVFGPAATQAEVFEEVSQLVQSALDGYKVCIFAYGQTGSGKTFTTLGMPGNVGLIPRAVEQLFTSATSLEASQGWTFQMKASMLEVYNEDIRDLLGKGPPAGKKHVVSHDEKAGCTTVSHLETVDCKDPASVAALLERAARQRAVGATASNERSSRSHMVFTLSVRGTRSSDGQQLNGVLNLIDLAGSERLKASGASGERLKETQAINKSLSALGDVITSLGNKDATHIPYRNSKLTWLLQPCLGGDAKMLMVVNVAPLAEAAAESLCSLRFAAKVNATHIGTARRAVSYAK</sequence>
<keyword evidence="4 6" id="KW-0067">ATP-binding</keyword>
<gene>
    <name evidence="10" type="primary">g10314</name>
    <name evidence="10" type="ORF">VP750_LOCUS9270</name>
</gene>
<dbReference type="Gene3D" id="3.40.850.10">
    <property type="entry name" value="Kinesin motor domain"/>
    <property type="match status" value="1"/>
</dbReference>
<keyword evidence="5 6" id="KW-0505">Motor protein</keyword>
<dbReference type="PROSITE" id="PS00411">
    <property type="entry name" value="KINESIN_MOTOR_1"/>
    <property type="match status" value="1"/>
</dbReference>
<feature type="domain" description="Kinesin motor" evidence="9">
    <location>
        <begin position="436"/>
        <end position="770"/>
    </location>
</feature>
<dbReference type="PANTHER" id="PTHR47972">
    <property type="entry name" value="KINESIN-LIKE PROTEIN KLP-3"/>
    <property type="match status" value="1"/>
</dbReference>
<evidence type="ECO:0000256" key="8">
    <source>
        <dbReference type="SAM" id="Coils"/>
    </source>
</evidence>
<proteinExistence type="inferred from homology"/>
<keyword evidence="2 7" id="KW-0493">Microtubule</keyword>
<keyword evidence="8" id="KW-0175">Coiled coil</keyword>
<dbReference type="Proteomes" id="UP001497392">
    <property type="component" value="Unassembled WGS sequence"/>
</dbReference>
<evidence type="ECO:0000313" key="10">
    <source>
        <dbReference type="EMBL" id="CAL5227364.1"/>
    </source>
</evidence>
<evidence type="ECO:0000256" key="2">
    <source>
        <dbReference type="ARBA" id="ARBA00022701"/>
    </source>
</evidence>
<comment type="similarity">
    <text evidence="1">Belongs to the TRAFAC class myosin-kinesin ATPase superfamily. Kinesin family. KIN-14 subfamily.</text>
</comment>
<evidence type="ECO:0000256" key="5">
    <source>
        <dbReference type="ARBA" id="ARBA00023175"/>
    </source>
</evidence>
<name>A0ABP1G9X5_9CHLO</name>
<dbReference type="InterPro" id="IPR027417">
    <property type="entry name" value="P-loop_NTPase"/>
</dbReference>
<dbReference type="InterPro" id="IPR036961">
    <property type="entry name" value="Kinesin_motor_dom_sf"/>
</dbReference>
<keyword evidence="3 6" id="KW-0547">Nucleotide-binding</keyword>
<feature type="coiled-coil region" evidence="8">
    <location>
        <begin position="118"/>
        <end position="184"/>
    </location>
</feature>
<dbReference type="PRINTS" id="PR00380">
    <property type="entry name" value="KINESINHEAVY"/>
</dbReference>
<dbReference type="EMBL" id="CAXHTA020000017">
    <property type="protein sequence ID" value="CAL5227364.1"/>
    <property type="molecule type" value="Genomic_DNA"/>
</dbReference>
<comment type="caution">
    <text evidence="10">The sequence shown here is derived from an EMBL/GenBank/DDBJ whole genome shotgun (WGS) entry which is preliminary data.</text>
</comment>
<evidence type="ECO:0000259" key="9">
    <source>
        <dbReference type="PROSITE" id="PS50067"/>
    </source>
</evidence>
<dbReference type="PROSITE" id="PS50067">
    <property type="entry name" value="KINESIN_MOTOR_2"/>
    <property type="match status" value="1"/>
</dbReference>
<dbReference type="PANTHER" id="PTHR47972:SF45">
    <property type="entry name" value="PROTEIN CLARET SEGREGATIONAL"/>
    <property type="match status" value="1"/>
</dbReference>
<evidence type="ECO:0000256" key="3">
    <source>
        <dbReference type="ARBA" id="ARBA00022741"/>
    </source>
</evidence>
<dbReference type="InterPro" id="IPR019821">
    <property type="entry name" value="Kinesin_motor_CS"/>
</dbReference>
<evidence type="ECO:0000256" key="7">
    <source>
        <dbReference type="RuleBase" id="RU000394"/>
    </source>
</evidence>